<comment type="subcellular location">
    <subcellularLocation>
        <location evidence="3">Cytoplasm</location>
    </subcellularLocation>
</comment>
<dbReference type="GO" id="GO:0000428">
    <property type="term" value="C:DNA-directed RNA polymerase complex"/>
    <property type="evidence" value="ECO:0007669"/>
    <property type="project" value="UniProtKB-KW"/>
</dbReference>
<evidence type="ECO:0000256" key="2">
    <source>
        <dbReference type="ARBA" id="ARBA00023163"/>
    </source>
</evidence>
<keyword evidence="2 3" id="KW-0804">Transcription</keyword>
<comment type="catalytic activity">
    <reaction evidence="3">
        <text>RNA(n) + a ribonucleoside 5'-triphosphate = RNA(n+1) + diphosphate</text>
        <dbReference type="Rhea" id="RHEA:21248"/>
        <dbReference type="Rhea" id="RHEA-COMP:14527"/>
        <dbReference type="Rhea" id="RHEA-COMP:17342"/>
        <dbReference type="ChEBI" id="CHEBI:33019"/>
        <dbReference type="ChEBI" id="CHEBI:61557"/>
        <dbReference type="ChEBI" id="CHEBI:140395"/>
        <dbReference type="EC" id="2.7.7.6"/>
    </reaction>
</comment>
<organism evidence="4 5">
    <name type="scientific">Candidatus Iainarchaeum sp</name>
    <dbReference type="NCBI Taxonomy" id="3101447"/>
    <lineage>
        <taxon>Archaea</taxon>
        <taxon>Candidatus Iainarchaeota</taxon>
        <taxon>Candidatus Iainarchaeia</taxon>
        <taxon>Candidatus Iainarchaeales</taxon>
        <taxon>Candidatus Iainarchaeaceae</taxon>
        <taxon>Candidatus Iainarchaeum</taxon>
    </lineage>
</organism>
<dbReference type="GO" id="GO:0003899">
    <property type="term" value="F:DNA-directed RNA polymerase activity"/>
    <property type="evidence" value="ECO:0007669"/>
    <property type="project" value="UniProtKB-UniRule"/>
</dbReference>
<reference evidence="4" key="1">
    <citation type="submission" date="2019-03" db="EMBL/GenBank/DDBJ databases">
        <title>Lake Tanganyika Metagenome-Assembled Genomes (MAGs).</title>
        <authorList>
            <person name="Tran P."/>
        </authorList>
    </citation>
    <scope>NUCLEOTIDE SEQUENCE</scope>
    <source>
        <strain evidence="4">M_DeepCast_50m_m2_156</strain>
    </source>
</reference>
<dbReference type="GO" id="GO:0006366">
    <property type="term" value="P:transcription by RNA polymerase II"/>
    <property type="evidence" value="ECO:0007669"/>
    <property type="project" value="TreeGrafter"/>
</dbReference>
<proteinExistence type="inferred from homology"/>
<evidence type="ECO:0000256" key="3">
    <source>
        <dbReference type="HAMAP-Rule" id="MF_00192"/>
    </source>
</evidence>
<dbReference type="GO" id="GO:0003677">
    <property type="term" value="F:DNA binding"/>
    <property type="evidence" value="ECO:0007669"/>
    <property type="project" value="UniProtKB-UniRule"/>
</dbReference>
<dbReference type="AlphaFoldDB" id="A0A8T4C671"/>
<dbReference type="Gene3D" id="3.90.940.10">
    <property type="match status" value="1"/>
</dbReference>
<comment type="caution">
    <text evidence="4">The sequence shown here is derived from an EMBL/GenBank/DDBJ whole genome shotgun (WGS) entry which is preliminary data.</text>
</comment>
<accession>A0A8T4C671</accession>
<dbReference type="GO" id="GO:0042797">
    <property type="term" value="P:tRNA transcription by RNA polymerase III"/>
    <property type="evidence" value="ECO:0007669"/>
    <property type="project" value="TreeGrafter"/>
</dbReference>
<dbReference type="PIRSF" id="PIRSF000778">
    <property type="entry name" value="RpoK/RPB6"/>
    <property type="match status" value="1"/>
</dbReference>
<protein>
    <recommendedName>
        <fullName evidence="3">DNA-directed RNA polymerase subunit Rpo6</fullName>
        <ecNumber evidence="3">2.7.7.6</ecNumber>
    </recommendedName>
    <alternativeName>
        <fullName evidence="3">DNA-directed RNA polymerase subunit K</fullName>
    </alternativeName>
</protein>
<gene>
    <name evidence="3" type="primary">rpo6</name>
    <name evidence="3" type="synonym">rpoK</name>
    <name evidence="4" type="ORF">FJY86_01620</name>
</gene>
<name>A0A8T4C671_9ARCH</name>
<dbReference type="EMBL" id="VGJJ01000007">
    <property type="protein sequence ID" value="MBM3282022.1"/>
    <property type="molecule type" value="Genomic_DNA"/>
</dbReference>
<evidence type="ECO:0000313" key="4">
    <source>
        <dbReference type="EMBL" id="MBM3282022.1"/>
    </source>
</evidence>
<dbReference type="SUPFAM" id="SSF63562">
    <property type="entry name" value="RPB6/omega subunit-like"/>
    <property type="match status" value="1"/>
</dbReference>
<comment type="subunit">
    <text evidence="3">Part of the RNA polymerase complex.</text>
</comment>
<dbReference type="GO" id="GO:0005737">
    <property type="term" value="C:cytoplasm"/>
    <property type="evidence" value="ECO:0007669"/>
    <property type="project" value="UniProtKB-SubCell"/>
</dbReference>
<dbReference type="InterPro" id="IPR036161">
    <property type="entry name" value="RPB6/omega-like_sf"/>
</dbReference>
<dbReference type="InterPro" id="IPR006111">
    <property type="entry name" value="Rpo6/Rpb6"/>
</dbReference>
<dbReference type="PANTHER" id="PTHR47227">
    <property type="entry name" value="DNA-DIRECTED RNA POLYMERASE SUBUNIT K"/>
    <property type="match status" value="1"/>
</dbReference>
<dbReference type="PROSITE" id="PS01111">
    <property type="entry name" value="RNA_POL_K_14KD"/>
    <property type="match status" value="1"/>
</dbReference>
<comment type="function">
    <text evidence="3">DNA-dependent RNA polymerase (RNAP) catalyzes the transcription of DNA into RNA using the four ribonucleoside triphosphates as substrates.</text>
</comment>
<keyword evidence="3" id="KW-0548">Nucleotidyltransferase</keyword>
<dbReference type="HAMAP" id="MF_00192">
    <property type="entry name" value="RNApol_arch_Rpo6"/>
    <property type="match status" value="1"/>
</dbReference>
<dbReference type="InterPro" id="IPR006110">
    <property type="entry name" value="Pol_omega/Rpo6/RPB6"/>
</dbReference>
<keyword evidence="1 3" id="KW-0240">DNA-directed RNA polymerase</keyword>
<sequence>MTTITRFEQTRIIGARALQLAFGAPALLENKKVLSPYELAKAEFDEKVIPLSVIRNLPNGQFIRIEVN</sequence>
<dbReference type="InterPro" id="IPR020708">
    <property type="entry name" value="DNA-dir_RNA_polK_14-18kDa_CS"/>
</dbReference>
<dbReference type="NCBIfam" id="NF002208">
    <property type="entry name" value="PRK01099.1-3"/>
    <property type="match status" value="1"/>
</dbReference>
<evidence type="ECO:0000313" key="5">
    <source>
        <dbReference type="Proteomes" id="UP000774699"/>
    </source>
</evidence>
<dbReference type="Pfam" id="PF01192">
    <property type="entry name" value="RNA_pol_Rpb6"/>
    <property type="match status" value="1"/>
</dbReference>
<keyword evidence="3" id="KW-0808">Transferase</keyword>
<dbReference type="Proteomes" id="UP000774699">
    <property type="component" value="Unassembled WGS sequence"/>
</dbReference>
<evidence type="ECO:0000256" key="1">
    <source>
        <dbReference type="ARBA" id="ARBA00022478"/>
    </source>
</evidence>
<dbReference type="EC" id="2.7.7.6" evidence="3"/>
<keyword evidence="3" id="KW-0963">Cytoplasm</keyword>
<dbReference type="PANTHER" id="PTHR47227:SF5">
    <property type="entry name" value="DNA-DIRECTED RNA POLYMERASES I, II, AND III SUBUNIT RPABC2"/>
    <property type="match status" value="1"/>
</dbReference>
<dbReference type="GO" id="GO:0006360">
    <property type="term" value="P:transcription by RNA polymerase I"/>
    <property type="evidence" value="ECO:0007669"/>
    <property type="project" value="TreeGrafter"/>
</dbReference>
<comment type="similarity">
    <text evidence="3">Belongs to the archaeal Rpo6/eukaryotic RPB6 RNA polymerase subunit family.</text>
</comment>